<keyword evidence="1" id="KW-0812">Transmembrane</keyword>
<dbReference type="EMBL" id="VUNE01000001">
    <property type="protein sequence ID" value="MST61738.1"/>
    <property type="molecule type" value="Genomic_DNA"/>
</dbReference>
<keyword evidence="1" id="KW-1133">Transmembrane helix</keyword>
<evidence type="ECO:0000256" key="1">
    <source>
        <dbReference type="SAM" id="Phobius"/>
    </source>
</evidence>
<protein>
    <submittedName>
        <fullName evidence="2">Uncharacterized protein</fullName>
    </submittedName>
</protein>
<sequence length="178" mass="20958">MKILSRKKGNISIFIIFMVAIICAIVISSMNMIKSFGRMKKSDYIRLENDFKSSVAKEMLKLNFYYSIENSVSRSKTKGEFEANYTDFYSEGIKDVIDEKYYSDKKISISIPESNSPYNFIRKEKGYTEFYLKLTYSEGDTIRQSIHKCRVYNPYEKYGPDKIYLDENRIKSLFTIIN</sequence>
<evidence type="ECO:0000313" key="2">
    <source>
        <dbReference type="EMBL" id="MST61738.1"/>
    </source>
</evidence>
<keyword evidence="3" id="KW-1185">Reference proteome</keyword>
<gene>
    <name evidence="2" type="ORF">FYJ71_01960</name>
</gene>
<dbReference type="AlphaFoldDB" id="A0A6N7WY75"/>
<dbReference type="RefSeq" id="WP_154537125.1">
    <property type="nucleotide sequence ID" value="NZ_VUNE01000001.1"/>
</dbReference>
<name>A0A6N7WY75_9FIRM</name>
<organism evidence="2 3">
    <name type="scientific">Peptostreptococcus porci</name>
    <dbReference type="NCBI Taxonomy" id="2652282"/>
    <lineage>
        <taxon>Bacteria</taxon>
        <taxon>Bacillati</taxon>
        <taxon>Bacillota</taxon>
        <taxon>Clostridia</taxon>
        <taxon>Peptostreptococcales</taxon>
        <taxon>Peptostreptococcaceae</taxon>
        <taxon>Peptostreptococcus</taxon>
    </lineage>
</organism>
<evidence type="ECO:0000313" key="3">
    <source>
        <dbReference type="Proteomes" id="UP000440713"/>
    </source>
</evidence>
<comment type="caution">
    <text evidence="2">The sequence shown here is derived from an EMBL/GenBank/DDBJ whole genome shotgun (WGS) entry which is preliminary data.</text>
</comment>
<proteinExistence type="predicted"/>
<accession>A0A6N7WY75</accession>
<dbReference type="Proteomes" id="UP000440713">
    <property type="component" value="Unassembled WGS sequence"/>
</dbReference>
<feature type="transmembrane region" description="Helical" evidence="1">
    <location>
        <begin position="12"/>
        <end position="33"/>
    </location>
</feature>
<keyword evidence="1" id="KW-0472">Membrane</keyword>
<reference evidence="2 3" key="1">
    <citation type="submission" date="2019-08" db="EMBL/GenBank/DDBJ databases">
        <title>In-depth cultivation of the pig gut microbiome towards novel bacterial diversity and tailored functional studies.</title>
        <authorList>
            <person name="Wylensek D."/>
            <person name="Hitch T.C.A."/>
            <person name="Clavel T."/>
        </authorList>
    </citation>
    <scope>NUCLEOTIDE SEQUENCE [LARGE SCALE GENOMIC DNA]</scope>
    <source>
        <strain evidence="2 3">WCA-SAB-591-4A-A</strain>
    </source>
</reference>